<reference evidence="3 4" key="1">
    <citation type="journal article" date="2015" name="Nature">
        <title>rRNA introns, odd ribosomes, and small enigmatic genomes across a large radiation of phyla.</title>
        <authorList>
            <person name="Brown C.T."/>
            <person name="Hug L.A."/>
            <person name="Thomas B.C."/>
            <person name="Sharon I."/>
            <person name="Castelle C.J."/>
            <person name="Singh A."/>
            <person name="Wilkins M.J."/>
            <person name="Williams K.H."/>
            <person name="Banfield J.F."/>
        </authorList>
    </citation>
    <scope>NUCLEOTIDE SEQUENCE [LARGE SCALE GENOMIC DNA]</scope>
</reference>
<feature type="domain" description="NYN" evidence="2">
    <location>
        <begin position="8"/>
        <end position="156"/>
    </location>
</feature>
<dbReference type="Proteomes" id="UP000033982">
    <property type="component" value="Unassembled WGS sequence"/>
</dbReference>
<protein>
    <recommendedName>
        <fullName evidence="2">NYN domain-containing protein</fullName>
    </recommendedName>
</protein>
<name>A0A0G1ZE96_9BACT</name>
<organism evidence="3 4">
    <name type="scientific">Candidatus Magasanikbacteria bacterium GW2011_GWA2_50_22</name>
    <dbReference type="NCBI Taxonomy" id="1619043"/>
    <lineage>
        <taxon>Bacteria</taxon>
        <taxon>Candidatus Magasanikiibacteriota</taxon>
    </lineage>
</organism>
<dbReference type="Pfam" id="PF01936">
    <property type="entry name" value="NYN"/>
    <property type="match status" value="1"/>
</dbReference>
<feature type="region of interest" description="Disordered" evidence="1">
    <location>
        <begin position="165"/>
        <end position="205"/>
    </location>
</feature>
<accession>A0A0G1ZE96</accession>
<evidence type="ECO:0000313" key="3">
    <source>
        <dbReference type="EMBL" id="KKW17539.1"/>
    </source>
</evidence>
<evidence type="ECO:0000313" key="4">
    <source>
        <dbReference type="Proteomes" id="UP000033982"/>
    </source>
</evidence>
<dbReference type="InterPro" id="IPR021139">
    <property type="entry name" value="NYN"/>
</dbReference>
<dbReference type="InterPro" id="IPR047140">
    <property type="entry name" value="LabA"/>
</dbReference>
<gene>
    <name evidence="3" type="ORF">UY58_C0002G0025</name>
</gene>
<dbReference type="PANTHER" id="PTHR35458">
    <property type="entry name" value="SLR0755 PROTEIN"/>
    <property type="match status" value="1"/>
</dbReference>
<dbReference type="CDD" id="cd10911">
    <property type="entry name" value="PIN_LabA"/>
    <property type="match status" value="1"/>
</dbReference>
<dbReference type="EMBL" id="LCQN01000002">
    <property type="protein sequence ID" value="KKW17539.1"/>
    <property type="molecule type" value="Genomic_DNA"/>
</dbReference>
<dbReference type="PANTHER" id="PTHR35458:SF8">
    <property type="entry name" value="SLR0650 PROTEIN"/>
    <property type="match status" value="1"/>
</dbReference>
<evidence type="ECO:0000259" key="2">
    <source>
        <dbReference type="Pfam" id="PF01936"/>
    </source>
</evidence>
<dbReference type="AlphaFoldDB" id="A0A0G1ZE96"/>
<comment type="caution">
    <text evidence="3">The sequence shown here is derived from an EMBL/GenBank/DDBJ whole genome shotgun (WGS) entry which is preliminary data.</text>
</comment>
<sequence>MIKHPEQRVAVFIDTQNMYYSARNLFGARVNFKNIVEDAVAGRKLTRAIAYVVKTKTGEEKSFFEALEKSGIETKEKELQTYAGGAKKADWDVGIAVDAIKLAEKVDAIVLVSGDGDFYPLLEYVKGVKGCLVEVMSFRETTSTKLLEIVDDYTDLSQDQRRYLLKAGTTREEGGTRAPRSRSQRKESESEEESSVYPIITPWNE</sequence>
<dbReference type="GO" id="GO:0004540">
    <property type="term" value="F:RNA nuclease activity"/>
    <property type="evidence" value="ECO:0007669"/>
    <property type="project" value="InterPro"/>
</dbReference>
<dbReference type="Gene3D" id="3.40.50.1010">
    <property type="entry name" value="5'-nuclease"/>
    <property type="match status" value="1"/>
</dbReference>
<evidence type="ECO:0000256" key="1">
    <source>
        <dbReference type="SAM" id="MobiDB-lite"/>
    </source>
</evidence>
<proteinExistence type="predicted"/>